<evidence type="ECO:0000313" key="4">
    <source>
        <dbReference type="Proteomes" id="UP000003327"/>
    </source>
</evidence>
<dbReference type="Pfam" id="PF25202">
    <property type="entry name" value="DUF7834"/>
    <property type="match status" value="1"/>
</dbReference>
<dbReference type="InterPro" id="IPR004919">
    <property type="entry name" value="GmrSD_N"/>
</dbReference>
<accession>C9MT48</accession>
<keyword evidence="4" id="KW-1185">Reference proteome</keyword>
<sequence>MSNVISLQLGITSIGDLLIRKRISTVFDKHAHEDVNLTIPNYQRPYKWTAKNAIQLLDDIIEAKQESKEVYRVGTLILHHDFSKQCYNIVDGQQRVITFTLLLKALGVKNITFLQEKLTDNPYTRENIASNYRAFERRLYAMAELRTKVKGTEEELYDDRVIKELREFIEMRCELIVVVTNDISEAFQFFDSQNARGKKLYPHDLLKAYHLREMDNVSETETEAIVRRWEDVSQSTLASLFGDYLYRLREWVCDNRPVELDEHNIDKFKGLSKKDNLPYAQYYKGAYAYADMFNRSAVPFVSGMTDMRPFQIVAPIIAGKPFFDYTNHYFNILKDIQNNDKYVGYFINGNQIVETLDLRKYKNGVGNRITRLLFDLAALLYVDCFCPDLPSRTDLDLFEQFIVMDFIWAYSLRAQYYNLGWLSAQNYVMGTSYCINAFNLYKKIAESSSPSALLSELADCIHPLTEDRVKASKEGIEEQDQKAVYQNFLHYFIENKYYIK</sequence>
<dbReference type="STRING" id="649761.HMPREF0973_02818"/>
<evidence type="ECO:0000259" key="2">
    <source>
        <dbReference type="Pfam" id="PF25202"/>
    </source>
</evidence>
<organism evidence="3 4">
    <name type="scientific">Prevotella veroralis F0319</name>
    <dbReference type="NCBI Taxonomy" id="649761"/>
    <lineage>
        <taxon>Bacteria</taxon>
        <taxon>Pseudomonadati</taxon>
        <taxon>Bacteroidota</taxon>
        <taxon>Bacteroidia</taxon>
        <taxon>Bacteroidales</taxon>
        <taxon>Prevotellaceae</taxon>
        <taxon>Prevotella</taxon>
    </lineage>
</organism>
<reference evidence="3 4" key="1">
    <citation type="submission" date="2009-09" db="EMBL/GenBank/DDBJ databases">
        <authorList>
            <person name="Weinstock G."/>
            <person name="Sodergren E."/>
            <person name="Clifton S."/>
            <person name="Fulton L."/>
            <person name="Fulton B."/>
            <person name="Courtney L."/>
            <person name="Fronick C."/>
            <person name="Harrison M."/>
            <person name="Strong C."/>
            <person name="Farmer C."/>
            <person name="Delahaunty K."/>
            <person name="Markovic C."/>
            <person name="Hall O."/>
            <person name="Minx P."/>
            <person name="Tomlinson C."/>
            <person name="Mitreva M."/>
            <person name="Nelson J."/>
            <person name="Hou S."/>
            <person name="Wollam A."/>
            <person name="Pepin K.H."/>
            <person name="Johnson M."/>
            <person name="Bhonagiri V."/>
            <person name="Nash W.E."/>
            <person name="Warren W."/>
            <person name="Chinwalla A."/>
            <person name="Mardis E.R."/>
            <person name="Wilson R.K."/>
        </authorList>
    </citation>
    <scope>NUCLEOTIDE SEQUENCE [LARGE SCALE GENOMIC DNA]</scope>
    <source>
        <strain evidence="3 4">F0319</strain>
    </source>
</reference>
<dbReference type="Pfam" id="PF03235">
    <property type="entry name" value="GmrSD_N"/>
    <property type="match status" value="1"/>
</dbReference>
<dbReference type="OrthoDB" id="9798761at2"/>
<gene>
    <name evidence="3" type="ORF">HMPREF0973_02818</name>
</gene>
<feature type="domain" description="DUF7834" evidence="2">
    <location>
        <begin position="222"/>
        <end position="464"/>
    </location>
</feature>
<evidence type="ECO:0000313" key="3">
    <source>
        <dbReference type="EMBL" id="EEX17243.1"/>
    </source>
</evidence>
<dbReference type="AlphaFoldDB" id="C9MT48"/>
<dbReference type="InterPro" id="IPR057156">
    <property type="entry name" value="DUF7834"/>
</dbReference>
<dbReference type="PANTHER" id="PTHR35149:SF2">
    <property type="entry name" value="DUF262 DOMAIN-CONTAINING PROTEIN"/>
    <property type="match status" value="1"/>
</dbReference>
<dbReference type="HOGENOM" id="CLU_030645_0_0_10"/>
<proteinExistence type="predicted"/>
<dbReference type="eggNOG" id="COG1479">
    <property type="taxonomic scope" value="Bacteria"/>
</dbReference>
<dbReference type="PANTHER" id="PTHR35149">
    <property type="entry name" value="SLL5132 PROTEIN"/>
    <property type="match status" value="1"/>
</dbReference>
<dbReference type="Proteomes" id="UP000003327">
    <property type="component" value="Unassembled WGS sequence"/>
</dbReference>
<name>C9MT48_9BACT</name>
<feature type="domain" description="GmrSD restriction endonucleases N-terminal" evidence="1">
    <location>
        <begin position="24"/>
        <end position="210"/>
    </location>
</feature>
<protein>
    <submittedName>
        <fullName evidence="3">Uncharacterized protein</fullName>
    </submittedName>
</protein>
<dbReference type="RefSeq" id="WP_004384504.1">
    <property type="nucleotide sequence ID" value="NZ_GG698718.1"/>
</dbReference>
<evidence type="ECO:0000259" key="1">
    <source>
        <dbReference type="Pfam" id="PF03235"/>
    </source>
</evidence>
<comment type="caution">
    <text evidence="3">The sequence shown here is derived from an EMBL/GenBank/DDBJ whole genome shotgun (WGS) entry which is preliminary data.</text>
</comment>
<dbReference type="EMBL" id="ACVA01000072">
    <property type="protein sequence ID" value="EEX17243.1"/>
    <property type="molecule type" value="Genomic_DNA"/>
</dbReference>